<comment type="caution">
    <text evidence="1">The sequence shown here is derived from an EMBL/GenBank/DDBJ whole genome shotgun (WGS) entry which is preliminary data.</text>
</comment>
<dbReference type="OrthoDB" id="10273002at2759"/>
<organism evidence="1 2">
    <name type="scientific">Symbiodinium microadriaticum</name>
    <name type="common">Dinoflagellate</name>
    <name type="synonym">Zooxanthella microadriatica</name>
    <dbReference type="NCBI Taxonomy" id="2951"/>
    <lineage>
        <taxon>Eukaryota</taxon>
        <taxon>Sar</taxon>
        <taxon>Alveolata</taxon>
        <taxon>Dinophyceae</taxon>
        <taxon>Suessiales</taxon>
        <taxon>Symbiodiniaceae</taxon>
        <taxon>Symbiodinium</taxon>
    </lineage>
</organism>
<protein>
    <submittedName>
        <fullName evidence="1">Uncharacterized protein</fullName>
    </submittedName>
</protein>
<evidence type="ECO:0000313" key="2">
    <source>
        <dbReference type="Proteomes" id="UP000186817"/>
    </source>
</evidence>
<dbReference type="EMBL" id="LSRX01000636">
    <property type="protein sequence ID" value="OLP92068.1"/>
    <property type="molecule type" value="Genomic_DNA"/>
</dbReference>
<dbReference type="AlphaFoldDB" id="A0A1Q9DA99"/>
<keyword evidence="2" id="KW-1185">Reference proteome</keyword>
<sequence>MPHPASFQHALFRRMRLTKSLTRHVSHRAPRALRTSFTEEVQQLLRFAFFCKEKGFSRLQRSIGEQLLA</sequence>
<reference evidence="1 2" key="1">
    <citation type="submission" date="2016-02" db="EMBL/GenBank/DDBJ databases">
        <title>Genome analysis of coral dinoflagellate symbionts highlights evolutionary adaptations to a symbiotic lifestyle.</title>
        <authorList>
            <person name="Aranda M."/>
            <person name="Li Y."/>
            <person name="Liew Y.J."/>
            <person name="Baumgarten S."/>
            <person name="Simakov O."/>
            <person name="Wilson M."/>
            <person name="Piel J."/>
            <person name="Ashoor H."/>
            <person name="Bougouffa S."/>
            <person name="Bajic V.B."/>
            <person name="Ryu T."/>
            <person name="Ravasi T."/>
            <person name="Bayer T."/>
            <person name="Micklem G."/>
            <person name="Kim H."/>
            <person name="Bhak J."/>
            <person name="Lajeunesse T.C."/>
            <person name="Voolstra C.R."/>
        </authorList>
    </citation>
    <scope>NUCLEOTIDE SEQUENCE [LARGE SCALE GENOMIC DNA]</scope>
    <source>
        <strain evidence="1 2">CCMP2467</strain>
    </source>
</reference>
<name>A0A1Q9DA99_SYMMI</name>
<accession>A0A1Q9DA99</accession>
<evidence type="ECO:0000313" key="1">
    <source>
        <dbReference type="EMBL" id="OLP92068.1"/>
    </source>
</evidence>
<proteinExistence type="predicted"/>
<dbReference type="Proteomes" id="UP000186817">
    <property type="component" value="Unassembled WGS sequence"/>
</dbReference>
<gene>
    <name evidence="1" type="ORF">AK812_SmicGene26155</name>
</gene>